<sequence>MPRLRIVCGVPLKVKYEKSDIGEMCGLIKGVVIRMEKTILNRLNHLWGLRAADYRCHPCDDYIRGRDLTCFLEAQGE</sequence>
<keyword evidence="2" id="KW-1185">Reference proteome</keyword>
<dbReference type="EMBL" id="BGZK01002584">
    <property type="protein sequence ID" value="GBP95092.1"/>
    <property type="molecule type" value="Genomic_DNA"/>
</dbReference>
<dbReference type="Proteomes" id="UP000299102">
    <property type="component" value="Unassembled WGS sequence"/>
</dbReference>
<evidence type="ECO:0000313" key="2">
    <source>
        <dbReference type="Proteomes" id="UP000299102"/>
    </source>
</evidence>
<reference evidence="1 2" key="1">
    <citation type="journal article" date="2019" name="Commun. Biol.">
        <title>The bagworm genome reveals a unique fibroin gene that provides high tensile strength.</title>
        <authorList>
            <person name="Kono N."/>
            <person name="Nakamura H."/>
            <person name="Ohtoshi R."/>
            <person name="Tomita M."/>
            <person name="Numata K."/>
            <person name="Arakawa K."/>
        </authorList>
    </citation>
    <scope>NUCLEOTIDE SEQUENCE [LARGE SCALE GENOMIC DNA]</scope>
</reference>
<organism evidence="1 2">
    <name type="scientific">Eumeta variegata</name>
    <name type="common">Bagworm moth</name>
    <name type="synonym">Eumeta japonica</name>
    <dbReference type="NCBI Taxonomy" id="151549"/>
    <lineage>
        <taxon>Eukaryota</taxon>
        <taxon>Metazoa</taxon>
        <taxon>Ecdysozoa</taxon>
        <taxon>Arthropoda</taxon>
        <taxon>Hexapoda</taxon>
        <taxon>Insecta</taxon>
        <taxon>Pterygota</taxon>
        <taxon>Neoptera</taxon>
        <taxon>Endopterygota</taxon>
        <taxon>Lepidoptera</taxon>
        <taxon>Glossata</taxon>
        <taxon>Ditrysia</taxon>
        <taxon>Tineoidea</taxon>
        <taxon>Psychidae</taxon>
        <taxon>Oiketicinae</taxon>
        <taxon>Eumeta</taxon>
    </lineage>
</organism>
<accession>A0A4C2A5M1</accession>
<evidence type="ECO:0000313" key="1">
    <source>
        <dbReference type="EMBL" id="GBP95092.1"/>
    </source>
</evidence>
<dbReference type="AlphaFoldDB" id="A0A4C2A5M1"/>
<name>A0A4C2A5M1_EUMVA</name>
<comment type="caution">
    <text evidence="1">The sequence shown here is derived from an EMBL/GenBank/DDBJ whole genome shotgun (WGS) entry which is preliminary data.</text>
</comment>
<protein>
    <submittedName>
        <fullName evidence="1">Uncharacterized protein</fullName>
    </submittedName>
</protein>
<gene>
    <name evidence="1" type="ORF">EVAR_69019_1</name>
</gene>
<proteinExistence type="predicted"/>